<dbReference type="KEGG" id="slb:AWJ20_3817"/>
<evidence type="ECO:0000313" key="7">
    <source>
        <dbReference type="Proteomes" id="UP000189580"/>
    </source>
</evidence>
<keyword evidence="2" id="KW-0694">RNA-binding</keyword>
<dbReference type="Pfam" id="PF08144">
    <property type="entry name" value="CPL"/>
    <property type="match status" value="1"/>
</dbReference>
<dbReference type="GO" id="GO:0005730">
    <property type="term" value="C:nucleolus"/>
    <property type="evidence" value="ECO:0007669"/>
    <property type="project" value="EnsemblFungi"/>
</dbReference>
<dbReference type="GO" id="GO:0050821">
    <property type="term" value="P:protein stabilization"/>
    <property type="evidence" value="ECO:0007669"/>
    <property type="project" value="EnsemblFungi"/>
</dbReference>
<protein>
    <submittedName>
        <fullName evidence="6">Puf6p</fullName>
    </submittedName>
</protein>
<dbReference type="OrthoDB" id="497380at2759"/>
<dbReference type="GO" id="GO:0003730">
    <property type="term" value="F:mRNA 3'-UTR binding"/>
    <property type="evidence" value="ECO:0007669"/>
    <property type="project" value="EnsemblFungi"/>
</dbReference>
<dbReference type="InterPro" id="IPR040059">
    <property type="entry name" value="PUM3"/>
</dbReference>
<evidence type="ECO:0000256" key="3">
    <source>
        <dbReference type="PROSITE-ProRule" id="PRU00317"/>
    </source>
</evidence>
<dbReference type="InterPro" id="IPR016024">
    <property type="entry name" value="ARM-type_fold"/>
</dbReference>
<dbReference type="GO" id="GO:0030687">
    <property type="term" value="C:preribosome, large subunit precursor"/>
    <property type="evidence" value="ECO:0007669"/>
    <property type="project" value="EnsemblFungi"/>
</dbReference>
<evidence type="ECO:0000256" key="4">
    <source>
        <dbReference type="SAM" id="MobiDB-lite"/>
    </source>
</evidence>
<accession>A0A161HF31</accession>
<evidence type="ECO:0000313" key="6">
    <source>
        <dbReference type="EMBL" id="ANB11021.1"/>
    </source>
</evidence>
<dbReference type="InterPro" id="IPR001313">
    <property type="entry name" value="Pumilio_RNA-bd_rpt"/>
</dbReference>
<dbReference type="Gene3D" id="1.25.10.10">
    <property type="entry name" value="Leucine-rich Repeat Variant"/>
    <property type="match status" value="1"/>
</dbReference>
<proteinExistence type="predicted"/>
<dbReference type="PROSITE" id="PS50303">
    <property type="entry name" value="PUM_HD"/>
    <property type="match status" value="1"/>
</dbReference>
<dbReference type="GO" id="GO:0000900">
    <property type="term" value="F:mRNA regulatory element binding translation repressor activity"/>
    <property type="evidence" value="ECO:0007669"/>
    <property type="project" value="EnsemblFungi"/>
</dbReference>
<dbReference type="SUPFAM" id="SSF48371">
    <property type="entry name" value="ARM repeat"/>
    <property type="match status" value="1"/>
</dbReference>
<organism evidence="6 7">
    <name type="scientific">Sugiyamaella lignohabitans</name>
    <dbReference type="NCBI Taxonomy" id="796027"/>
    <lineage>
        <taxon>Eukaryota</taxon>
        <taxon>Fungi</taxon>
        <taxon>Dikarya</taxon>
        <taxon>Ascomycota</taxon>
        <taxon>Saccharomycotina</taxon>
        <taxon>Dipodascomycetes</taxon>
        <taxon>Dipodascales</taxon>
        <taxon>Trichomonascaceae</taxon>
        <taxon>Sugiyamaella</taxon>
    </lineage>
</organism>
<dbReference type="InterPro" id="IPR012959">
    <property type="entry name" value="CPL_dom"/>
</dbReference>
<dbReference type="GO" id="GO:0042273">
    <property type="term" value="P:ribosomal large subunit biogenesis"/>
    <property type="evidence" value="ECO:0007669"/>
    <property type="project" value="EnsemblFungi"/>
</dbReference>
<reference evidence="6 7" key="1">
    <citation type="submission" date="2016-02" db="EMBL/GenBank/DDBJ databases">
        <title>Complete genome sequence and transcriptome regulation of the pentose utilising yeast Sugiyamaella lignohabitans.</title>
        <authorList>
            <person name="Bellasio M."/>
            <person name="Peymann A."/>
            <person name="Valli M."/>
            <person name="Sipitzky M."/>
            <person name="Graf A."/>
            <person name="Sauer M."/>
            <person name="Marx H."/>
            <person name="Mattanovich D."/>
        </authorList>
    </citation>
    <scope>NUCLEOTIDE SEQUENCE [LARGE SCALE GENOMIC DNA]</scope>
    <source>
        <strain evidence="6 7">CBS 10342</strain>
    </source>
</reference>
<keyword evidence="1" id="KW-0677">Repeat</keyword>
<keyword evidence="7" id="KW-1185">Reference proteome</keyword>
<dbReference type="GeneID" id="30035880"/>
<dbReference type="PANTHER" id="PTHR13389">
    <property type="entry name" value="PUMILIO HOMOLOG 3"/>
    <property type="match status" value="1"/>
</dbReference>
<gene>
    <name evidence="6" type="primary">PUF6</name>
    <name evidence="6" type="ORF">AWJ20_3817</name>
</gene>
<feature type="compositionally biased region" description="Basic and acidic residues" evidence="4">
    <location>
        <begin position="104"/>
        <end position="127"/>
    </location>
</feature>
<dbReference type="PANTHER" id="PTHR13389:SF0">
    <property type="entry name" value="PUMILIO HOMOLOG 3"/>
    <property type="match status" value="1"/>
</dbReference>
<dbReference type="GO" id="GO:0101031">
    <property type="term" value="C:protein folding chaperone complex"/>
    <property type="evidence" value="ECO:0007669"/>
    <property type="project" value="EnsemblFungi"/>
</dbReference>
<feature type="repeat" description="Pumilio" evidence="3">
    <location>
        <begin position="202"/>
        <end position="237"/>
    </location>
</feature>
<sequence>MGKTAVKLSTKRKAVAVESRKPVTNGKLKKAKKEEEVVEESEENEDDFASSDDESINLSSDDSDEDELDKDDDEEDELDQDEEVDEEGNGSEDGEEDEEGLADDGSKTARSKEQRAEQKKLQQERKLQRSGGVEIQQIKNIWERLRVKTGVPTEVRKKLVDQAWELCHDKVKELVFKHDASRVVQTIFKYADKEKRLAITKALKGSYVELAKSSYGKYLLVKLLHYGSSDVRDGVLSEMHGSFRKLIKHKEGAYVIEDAYRDYSTAAHKSQIISEFYGSEFAIFKDIAKDKSLEDIIKENPDKRPYLMKNLNEVITSAVNKGSIGFTIIHAAMLEYVKNIDATGSEREVFIDLITEQFAEIVHTNEGSQVACRVLSIATAKERKGLVRSLKPFASKLASDEYGYLVLIALFRSVDDTVLVSKSFTADLKENINSLIVSKTGRRAFLYLLLGLSPRYFTPTIIKKFNQLDELKAATSKKDDEVRRTELLKAFSPLFFEAISANTRTILKESLGAQFVAEALLYGIGEDDRQKALESVASAFGDSSPDADNGTHLIHEPFSTRLLRTLVQDGHWDAKEKRANVVSSPTNFKALLLTKVLEFPAEWATGDGSFVVVSLVENLESADKATLVKVLKKHKKAITAASADNKGAKLLVEHL</sequence>
<dbReference type="GO" id="GO:0048027">
    <property type="term" value="F:mRNA 5'-UTR binding"/>
    <property type="evidence" value="ECO:0007669"/>
    <property type="project" value="EnsemblFungi"/>
</dbReference>
<dbReference type="InterPro" id="IPR011989">
    <property type="entry name" value="ARM-like"/>
</dbReference>
<feature type="compositionally biased region" description="Acidic residues" evidence="4">
    <location>
        <begin position="36"/>
        <end position="102"/>
    </location>
</feature>
<evidence type="ECO:0000256" key="1">
    <source>
        <dbReference type="ARBA" id="ARBA00022737"/>
    </source>
</evidence>
<dbReference type="GO" id="GO:0070180">
    <property type="term" value="F:large ribosomal subunit rRNA binding"/>
    <property type="evidence" value="ECO:0007669"/>
    <property type="project" value="EnsemblFungi"/>
</dbReference>
<feature type="region of interest" description="Disordered" evidence="4">
    <location>
        <begin position="1"/>
        <end position="127"/>
    </location>
</feature>
<dbReference type="PROSITE" id="PS50302">
    <property type="entry name" value="PUM"/>
    <property type="match status" value="1"/>
</dbReference>
<dbReference type="SMART" id="SM00025">
    <property type="entry name" value="Pumilio"/>
    <property type="match status" value="6"/>
</dbReference>
<dbReference type="Proteomes" id="UP000189580">
    <property type="component" value="Chromosome c"/>
</dbReference>
<dbReference type="InterPro" id="IPR033133">
    <property type="entry name" value="PUM-HD"/>
</dbReference>
<name>A0A161HF31_9ASCO</name>
<feature type="domain" description="PUM-HD" evidence="5">
    <location>
        <begin position="137"/>
        <end position="523"/>
    </location>
</feature>
<dbReference type="EMBL" id="CP014500">
    <property type="protein sequence ID" value="ANB11021.1"/>
    <property type="molecule type" value="Genomic_DNA"/>
</dbReference>
<evidence type="ECO:0000256" key="2">
    <source>
        <dbReference type="ARBA" id="ARBA00022884"/>
    </source>
</evidence>
<dbReference type="AlphaFoldDB" id="A0A161HF31"/>
<dbReference type="GO" id="GO:0015934">
    <property type="term" value="C:large ribosomal subunit"/>
    <property type="evidence" value="ECO:0007669"/>
    <property type="project" value="EnsemblFungi"/>
</dbReference>
<dbReference type="RefSeq" id="XP_018733498.1">
    <property type="nucleotide sequence ID" value="XM_018880848.1"/>
</dbReference>
<evidence type="ECO:0000259" key="5">
    <source>
        <dbReference type="PROSITE" id="PS50303"/>
    </source>
</evidence>